<dbReference type="GO" id="GO:0004148">
    <property type="term" value="F:dihydrolipoyl dehydrogenase (NADH) activity"/>
    <property type="evidence" value="ECO:0007669"/>
    <property type="project" value="TreeGrafter"/>
</dbReference>
<feature type="binding site" evidence="7">
    <location>
        <begin position="185"/>
        <end position="192"/>
    </location>
    <ligand>
        <name>NAD(+)</name>
        <dbReference type="ChEBI" id="CHEBI:57540"/>
    </ligand>
</feature>
<dbReference type="PIRSF" id="PIRSF000350">
    <property type="entry name" value="Mercury_reductase_MerA"/>
    <property type="match status" value="1"/>
</dbReference>
<protein>
    <submittedName>
        <fullName evidence="10">NAD(P)/FAD-dependent oxidoreductase</fullName>
    </submittedName>
</protein>
<dbReference type="Pfam" id="PF07992">
    <property type="entry name" value="Pyr_redox_2"/>
    <property type="match status" value="1"/>
</dbReference>
<sequence length="494" mass="54637">MEKFDLIVIGAGPSGYAAAMRAVDFKKKTLLIERNTLGGAGITNGALSSKTWWELSRDMLAFRKNLKRYGMTPPSAIWKEIQSEVNTAVKEKVDLLNDHLEHIKTDSKYSNYLTFIQGEADIIAEHQVHVKNGNGEITYEGSNIIIATGSRPRHVPELPIDEKHVFTSDGIEQMDDFPESLVIVGAGVIGCEYATIFAGFGKTKVYLIDKGDSILPFEDSDVVEVIERNLEAEGVHIHRNSQLSKMEVKDGRVHYTLTFTDGTVEEFEVEKALVSIGRVPNFEKLWAEAVPIKMGKRGVEDHDTNTTVSNIYAVGDITADINLVNVGELEGRYAVEKIFGKPDKKLVYENISTIMFLNPEVAGVGLNEKMARQQGLNYKVVSLDYSCISRAIAKRNTEGFIKLLVTDDDEMKVLGMRVIGEQASSAIQAVALLISMNKGIEELAECVHPHPSITEGIQESVRALLGKSILKSGLMKNKVSCYCYDCSKEELKAI</sequence>
<dbReference type="GO" id="GO:0006103">
    <property type="term" value="P:2-oxoglutarate metabolic process"/>
    <property type="evidence" value="ECO:0007669"/>
    <property type="project" value="TreeGrafter"/>
</dbReference>
<dbReference type="SUPFAM" id="SSF55424">
    <property type="entry name" value="FAD/NAD-linked reductases, dimerisation (C-terminal) domain"/>
    <property type="match status" value="1"/>
</dbReference>
<feature type="domain" description="Pyridine nucleotide-disulphide oxidoreductase dimerisation" evidence="8">
    <location>
        <begin position="351"/>
        <end position="460"/>
    </location>
</feature>
<evidence type="ECO:0000256" key="3">
    <source>
        <dbReference type="ARBA" id="ARBA00022827"/>
    </source>
</evidence>
<dbReference type="InterPro" id="IPR050151">
    <property type="entry name" value="Class-I_Pyr_Nuc-Dis_Oxidored"/>
</dbReference>
<comment type="cofactor">
    <cofactor evidence="7">
        <name>FAD</name>
        <dbReference type="ChEBI" id="CHEBI:57692"/>
    </cofactor>
    <text evidence="7">Binds 1 FAD per subunit.</text>
</comment>
<dbReference type="Gene3D" id="3.30.390.30">
    <property type="match status" value="1"/>
</dbReference>
<dbReference type="AlphaFoldDB" id="A0A937AG31"/>
<feature type="active site" description="Proton acceptor" evidence="6">
    <location>
        <position position="450"/>
    </location>
</feature>
<evidence type="ECO:0000313" key="11">
    <source>
        <dbReference type="Proteomes" id="UP000642920"/>
    </source>
</evidence>
<feature type="binding site" evidence="7">
    <location>
        <position position="316"/>
    </location>
    <ligand>
        <name>FAD</name>
        <dbReference type="ChEBI" id="CHEBI:57692"/>
    </ligand>
</feature>
<dbReference type="PANTHER" id="PTHR22912">
    <property type="entry name" value="DISULFIDE OXIDOREDUCTASE"/>
    <property type="match status" value="1"/>
</dbReference>
<evidence type="ECO:0000256" key="1">
    <source>
        <dbReference type="ARBA" id="ARBA00007532"/>
    </source>
</evidence>
<dbReference type="InterPro" id="IPR004099">
    <property type="entry name" value="Pyr_nucl-diS_OxRdtase_dimer"/>
</dbReference>
<organism evidence="10 11">
    <name type="scientific">Marivirga atlantica</name>
    <dbReference type="NCBI Taxonomy" id="1548457"/>
    <lineage>
        <taxon>Bacteria</taxon>
        <taxon>Pseudomonadati</taxon>
        <taxon>Bacteroidota</taxon>
        <taxon>Cytophagia</taxon>
        <taxon>Cytophagales</taxon>
        <taxon>Marivirgaceae</taxon>
        <taxon>Marivirga</taxon>
    </lineage>
</organism>
<keyword evidence="7" id="KW-0547">Nucleotide-binding</keyword>
<dbReference type="InterPro" id="IPR036188">
    <property type="entry name" value="FAD/NAD-bd_sf"/>
</dbReference>
<dbReference type="EMBL" id="JAERQG010000003">
    <property type="protein sequence ID" value="MBL0766096.1"/>
    <property type="molecule type" value="Genomic_DNA"/>
</dbReference>
<dbReference type="PANTHER" id="PTHR22912:SF103">
    <property type="entry name" value="DEHYDROGENASE, PUTATIVE-RELATED"/>
    <property type="match status" value="1"/>
</dbReference>
<keyword evidence="2" id="KW-0285">Flavoprotein</keyword>
<keyword evidence="11" id="KW-1185">Reference proteome</keyword>
<dbReference type="Gene3D" id="3.50.50.60">
    <property type="entry name" value="FAD/NAD(P)-binding domain"/>
    <property type="match status" value="2"/>
</dbReference>
<gene>
    <name evidence="10" type="ORF">JKP34_12590</name>
</gene>
<evidence type="ECO:0000256" key="6">
    <source>
        <dbReference type="PIRSR" id="PIRSR000350-2"/>
    </source>
</evidence>
<keyword evidence="3 7" id="KW-0274">FAD</keyword>
<dbReference type="GO" id="GO:0050660">
    <property type="term" value="F:flavin adenine dinucleotide binding"/>
    <property type="evidence" value="ECO:0007669"/>
    <property type="project" value="TreeGrafter"/>
</dbReference>
<proteinExistence type="inferred from homology"/>
<evidence type="ECO:0000256" key="4">
    <source>
        <dbReference type="ARBA" id="ARBA00023002"/>
    </source>
</evidence>
<keyword evidence="5 7" id="KW-0520">NAD</keyword>
<dbReference type="InterPro" id="IPR001100">
    <property type="entry name" value="Pyr_nuc-diS_OxRdtase"/>
</dbReference>
<comment type="caution">
    <text evidence="10">The sequence shown here is derived from an EMBL/GenBank/DDBJ whole genome shotgun (WGS) entry which is preliminary data.</text>
</comment>
<name>A0A937AG31_9BACT</name>
<evidence type="ECO:0000256" key="5">
    <source>
        <dbReference type="ARBA" id="ARBA00023027"/>
    </source>
</evidence>
<dbReference type="Proteomes" id="UP000642920">
    <property type="component" value="Unassembled WGS sequence"/>
</dbReference>
<evidence type="ECO:0000313" key="10">
    <source>
        <dbReference type="EMBL" id="MBL0766096.1"/>
    </source>
</evidence>
<evidence type="ECO:0000256" key="7">
    <source>
        <dbReference type="PIRSR" id="PIRSR000350-3"/>
    </source>
</evidence>
<reference evidence="10" key="1">
    <citation type="submission" date="2021-01" db="EMBL/GenBank/DDBJ databases">
        <title>Marivirga sp. nov., isolated from intertidal surface sediments.</title>
        <authorList>
            <person name="Zhang M."/>
        </authorList>
    </citation>
    <scope>NUCLEOTIDE SEQUENCE</scope>
    <source>
        <strain evidence="10">SM1354</strain>
    </source>
</reference>
<evidence type="ECO:0000259" key="8">
    <source>
        <dbReference type="Pfam" id="PF02852"/>
    </source>
</evidence>
<accession>A0A937AG31</accession>
<comment type="similarity">
    <text evidence="1">Belongs to the class-I pyridine nucleotide-disulfide oxidoreductase family.</text>
</comment>
<feature type="binding site" evidence="7">
    <location>
        <begin position="148"/>
        <end position="150"/>
    </location>
    <ligand>
        <name>FAD</name>
        <dbReference type="ChEBI" id="CHEBI:57692"/>
    </ligand>
</feature>
<feature type="binding site" evidence="7">
    <location>
        <position position="50"/>
    </location>
    <ligand>
        <name>FAD</name>
        <dbReference type="ChEBI" id="CHEBI:57692"/>
    </ligand>
</feature>
<dbReference type="RefSeq" id="WP_201921957.1">
    <property type="nucleotide sequence ID" value="NZ_JAERQG010000003.1"/>
</dbReference>
<feature type="domain" description="FAD/NAD(P)-binding" evidence="9">
    <location>
        <begin position="4"/>
        <end position="328"/>
    </location>
</feature>
<dbReference type="GO" id="GO:0045252">
    <property type="term" value="C:oxoglutarate dehydrogenase complex"/>
    <property type="evidence" value="ECO:0007669"/>
    <property type="project" value="TreeGrafter"/>
</dbReference>
<dbReference type="PRINTS" id="PR00368">
    <property type="entry name" value="FADPNR"/>
</dbReference>
<feature type="binding site" evidence="7">
    <location>
        <position position="277"/>
    </location>
    <ligand>
        <name>NAD(+)</name>
        <dbReference type="ChEBI" id="CHEBI:57540"/>
    </ligand>
</feature>
<dbReference type="Pfam" id="PF02852">
    <property type="entry name" value="Pyr_redox_dim"/>
    <property type="match status" value="1"/>
</dbReference>
<dbReference type="InterPro" id="IPR023753">
    <property type="entry name" value="FAD/NAD-binding_dom"/>
</dbReference>
<evidence type="ECO:0000259" key="9">
    <source>
        <dbReference type="Pfam" id="PF07992"/>
    </source>
</evidence>
<dbReference type="FunFam" id="3.30.390.30:FF:000001">
    <property type="entry name" value="Dihydrolipoyl dehydrogenase"/>
    <property type="match status" value="1"/>
</dbReference>
<dbReference type="SUPFAM" id="SSF51905">
    <property type="entry name" value="FAD/NAD(P)-binding domain"/>
    <property type="match status" value="1"/>
</dbReference>
<dbReference type="PRINTS" id="PR00411">
    <property type="entry name" value="PNDRDTASEI"/>
</dbReference>
<dbReference type="InterPro" id="IPR016156">
    <property type="entry name" value="FAD/NAD-linked_Rdtase_dimer_sf"/>
</dbReference>
<evidence type="ECO:0000256" key="2">
    <source>
        <dbReference type="ARBA" id="ARBA00022630"/>
    </source>
</evidence>
<keyword evidence="4" id="KW-0560">Oxidoreductase</keyword>